<feature type="domain" description="Integrase catalytic" evidence="1">
    <location>
        <begin position="1"/>
        <end position="120"/>
    </location>
</feature>
<comment type="caution">
    <text evidence="2">The sequence shown here is derived from an EMBL/GenBank/DDBJ whole genome shotgun (WGS) entry which is preliminary data.</text>
</comment>
<gene>
    <name evidence="2" type="ORF">V5N11_009957</name>
</gene>
<dbReference type="SUPFAM" id="SSF53098">
    <property type="entry name" value="Ribonuclease H-like"/>
    <property type="match status" value="1"/>
</dbReference>
<dbReference type="InterPro" id="IPR036397">
    <property type="entry name" value="RNaseH_sf"/>
</dbReference>
<sequence length="143" mass="16384">MGPFPSSYGNKYILVAMDNVSKFGVSRIGISDGGSHFMNKVFEKLLKKHGVHHHVATPYHPYTSGQVEVSNRQIKEILEKTVWKTRNDWSAKLDDALWAYRTAFKTPLGTSLFHLLYRKACIVYLPLFSRFGTTFHCFILVTE</sequence>
<dbReference type="InterPro" id="IPR001584">
    <property type="entry name" value="Integrase_cat-core"/>
</dbReference>
<reference evidence="2 3" key="1">
    <citation type="submission" date="2024-04" db="EMBL/GenBank/DDBJ databases">
        <title>Genome assembly C_amara_ONT_v2.</title>
        <authorList>
            <person name="Yant L."/>
            <person name="Moore C."/>
            <person name="Slenker M."/>
        </authorList>
    </citation>
    <scope>NUCLEOTIDE SEQUENCE [LARGE SCALE GENOMIC DNA]</scope>
    <source>
        <tissue evidence="2">Leaf</tissue>
    </source>
</reference>
<dbReference type="EMBL" id="JBANAX010000332">
    <property type="protein sequence ID" value="KAL1213776.1"/>
    <property type="molecule type" value="Genomic_DNA"/>
</dbReference>
<keyword evidence="3" id="KW-1185">Reference proteome</keyword>
<dbReference type="PANTHER" id="PTHR47266">
    <property type="entry name" value="ENDONUCLEASE-RELATED"/>
    <property type="match status" value="1"/>
</dbReference>
<evidence type="ECO:0000313" key="2">
    <source>
        <dbReference type="EMBL" id="KAL1213776.1"/>
    </source>
</evidence>
<evidence type="ECO:0000313" key="3">
    <source>
        <dbReference type="Proteomes" id="UP001558713"/>
    </source>
</evidence>
<dbReference type="InterPro" id="IPR052160">
    <property type="entry name" value="Gypsy_RT_Integrase-like"/>
</dbReference>
<name>A0ABD1B479_CARAN</name>
<dbReference type="PROSITE" id="PS50994">
    <property type="entry name" value="INTEGRASE"/>
    <property type="match status" value="1"/>
</dbReference>
<dbReference type="AlphaFoldDB" id="A0ABD1B479"/>
<dbReference type="Gene3D" id="3.30.420.10">
    <property type="entry name" value="Ribonuclease H-like superfamily/Ribonuclease H"/>
    <property type="match status" value="1"/>
</dbReference>
<proteinExistence type="predicted"/>
<evidence type="ECO:0000259" key="1">
    <source>
        <dbReference type="PROSITE" id="PS50994"/>
    </source>
</evidence>
<protein>
    <recommendedName>
        <fullName evidence="1">Integrase catalytic domain-containing protein</fullName>
    </recommendedName>
</protein>
<dbReference type="InterPro" id="IPR012337">
    <property type="entry name" value="RNaseH-like_sf"/>
</dbReference>
<organism evidence="2 3">
    <name type="scientific">Cardamine amara subsp. amara</name>
    <dbReference type="NCBI Taxonomy" id="228776"/>
    <lineage>
        <taxon>Eukaryota</taxon>
        <taxon>Viridiplantae</taxon>
        <taxon>Streptophyta</taxon>
        <taxon>Embryophyta</taxon>
        <taxon>Tracheophyta</taxon>
        <taxon>Spermatophyta</taxon>
        <taxon>Magnoliopsida</taxon>
        <taxon>eudicotyledons</taxon>
        <taxon>Gunneridae</taxon>
        <taxon>Pentapetalae</taxon>
        <taxon>rosids</taxon>
        <taxon>malvids</taxon>
        <taxon>Brassicales</taxon>
        <taxon>Brassicaceae</taxon>
        <taxon>Cardamineae</taxon>
        <taxon>Cardamine</taxon>
    </lineage>
</organism>
<dbReference type="Proteomes" id="UP001558713">
    <property type="component" value="Unassembled WGS sequence"/>
</dbReference>
<accession>A0ABD1B479</accession>